<evidence type="ECO:0000313" key="4">
    <source>
        <dbReference type="Proteomes" id="UP000048926"/>
    </source>
</evidence>
<dbReference type="AlphaFoldDB" id="A0A0M6YC80"/>
<dbReference type="Proteomes" id="UP000048926">
    <property type="component" value="Unassembled WGS sequence"/>
</dbReference>
<gene>
    <name evidence="3" type="ORF">LAL4801_05776</name>
</gene>
<name>A0A0M6YC80_9HYPH</name>
<feature type="transmembrane region" description="Helical" evidence="2">
    <location>
        <begin position="30"/>
        <end position="48"/>
    </location>
</feature>
<reference evidence="4" key="1">
    <citation type="submission" date="2015-07" db="EMBL/GenBank/DDBJ databases">
        <authorList>
            <person name="Rodrigo-Torres Lidia"/>
            <person name="Arahal R.David."/>
        </authorList>
    </citation>
    <scope>NUCLEOTIDE SEQUENCE [LARGE SCALE GENOMIC DNA]</scope>
    <source>
        <strain evidence="4">CECT 4801</strain>
    </source>
</reference>
<accession>A0A0M6YC80</accession>
<protein>
    <submittedName>
        <fullName evidence="3">Uncharacterized protein</fullName>
    </submittedName>
</protein>
<feature type="transmembrane region" description="Helical" evidence="2">
    <location>
        <begin position="6"/>
        <end position="23"/>
    </location>
</feature>
<dbReference type="EMBL" id="CXST01000006">
    <property type="protein sequence ID" value="CTQ47314.1"/>
    <property type="molecule type" value="Genomic_DNA"/>
</dbReference>
<sequence length="380" mass="42211">MNGFNLKSMLPVMAVMLLIGLITSGKLEPFYFWFFLLSGAALVSWTAYEAGLMPKAVTGALNSAKAHKQAVEEESKENEIQRRHDEYARRLQNYNANDVVRQLSRQVYGQKILLENVAYLLEEHFLKTAPEKPLVISLFAPRGYGKERLASEIAVQIGAISGEYRPPLKTEFGALAQQVEAISKHKGVVVLKEIGAEKNGNLPVILSGEGQLADPYLIVILIKDVPSSVITRIARDDKGRQAALSMKVAQEEFGDAVFKKIDAAFCFHPMGMQETSLTLWRSVSEAAYKQMGIHIEQPAREDWDDFAEWIFPYVNEIFDGAGEIPEMRQKVLSGLTSDIKQAKLSSLSRVSPQIQEGQLTLVSAEPEQAARLETQLQATA</sequence>
<proteinExistence type="predicted"/>
<organism evidence="3 4">
    <name type="scientific">Roseibium aggregatum</name>
    <dbReference type="NCBI Taxonomy" id="187304"/>
    <lineage>
        <taxon>Bacteria</taxon>
        <taxon>Pseudomonadati</taxon>
        <taxon>Pseudomonadota</taxon>
        <taxon>Alphaproteobacteria</taxon>
        <taxon>Hyphomicrobiales</taxon>
        <taxon>Stappiaceae</taxon>
        <taxon>Roseibium</taxon>
    </lineage>
</organism>
<evidence type="ECO:0000256" key="2">
    <source>
        <dbReference type="SAM" id="Phobius"/>
    </source>
</evidence>
<keyword evidence="2" id="KW-1133">Transmembrane helix</keyword>
<dbReference type="RefSeq" id="WP_055661355.1">
    <property type="nucleotide sequence ID" value="NZ_CXST01000006.1"/>
</dbReference>
<keyword evidence="1" id="KW-0175">Coiled coil</keyword>
<evidence type="ECO:0000256" key="1">
    <source>
        <dbReference type="SAM" id="Coils"/>
    </source>
</evidence>
<evidence type="ECO:0000313" key="3">
    <source>
        <dbReference type="EMBL" id="CTQ47314.1"/>
    </source>
</evidence>
<feature type="coiled-coil region" evidence="1">
    <location>
        <begin position="61"/>
        <end position="97"/>
    </location>
</feature>
<keyword evidence="4" id="KW-1185">Reference proteome</keyword>
<keyword evidence="2" id="KW-0472">Membrane</keyword>
<keyword evidence="2" id="KW-0812">Transmembrane</keyword>